<feature type="transmembrane region" description="Helical" evidence="1">
    <location>
        <begin position="180"/>
        <end position="198"/>
    </location>
</feature>
<dbReference type="PATRIC" id="fig|69370.6.peg.1185"/>
<dbReference type="PANTHER" id="PTHR14969:SF13">
    <property type="entry name" value="AT30094P"/>
    <property type="match status" value="1"/>
</dbReference>
<dbReference type="InterPro" id="IPR036938">
    <property type="entry name" value="PAP2/HPO_sf"/>
</dbReference>
<keyword evidence="1" id="KW-1133">Transmembrane helix</keyword>
<gene>
    <name evidence="3" type="ORF">RS82_01153</name>
</gene>
<protein>
    <submittedName>
        <fullName evidence="3">PAP2 superfamily protein</fullName>
    </submittedName>
</protein>
<feature type="transmembrane region" description="Helical" evidence="1">
    <location>
        <begin position="154"/>
        <end position="174"/>
    </location>
</feature>
<evidence type="ECO:0000256" key="1">
    <source>
        <dbReference type="SAM" id="Phobius"/>
    </source>
</evidence>
<keyword evidence="1" id="KW-0812">Transmembrane</keyword>
<keyword evidence="1" id="KW-0472">Membrane</keyword>
<keyword evidence="4" id="KW-1185">Reference proteome</keyword>
<organism evidence="3 4">
    <name type="scientific">Microbacterium trichothecenolyticum</name>
    <name type="common">Aureobacterium trichothecenolyticum</name>
    <dbReference type="NCBI Taxonomy" id="69370"/>
    <lineage>
        <taxon>Bacteria</taxon>
        <taxon>Bacillati</taxon>
        <taxon>Actinomycetota</taxon>
        <taxon>Actinomycetes</taxon>
        <taxon>Micrococcales</taxon>
        <taxon>Microbacteriaceae</taxon>
        <taxon>Microbacterium</taxon>
    </lineage>
</organism>
<evidence type="ECO:0000259" key="2">
    <source>
        <dbReference type="SMART" id="SM00014"/>
    </source>
</evidence>
<comment type="caution">
    <text evidence="3">The sequence shown here is derived from an EMBL/GenBank/DDBJ whole genome shotgun (WGS) entry which is preliminary data.</text>
</comment>
<dbReference type="OrthoDB" id="5289372at2"/>
<dbReference type="Gene3D" id="1.20.144.10">
    <property type="entry name" value="Phosphatidic acid phosphatase type 2/haloperoxidase"/>
    <property type="match status" value="2"/>
</dbReference>
<dbReference type="PANTHER" id="PTHR14969">
    <property type="entry name" value="SPHINGOSINE-1-PHOSPHATE PHOSPHOHYDROLASE"/>
    <property type="match status" value="1"/>
</dbReference>
<feature type="transmembrane region" description="Helical" evidence="1">
    <location>
        <begin position="65"/>
        <end position="85"/>
    </location>
</feature>
<feature type="transmembrane region" description="Helical" evidence="1">
    <location>
        <begin position="133"/>
        <end position="149"/>
    </location>
</feature>
<dbReference type="SUPFAM" id="SSF48317">
    <property type="entry name" value="Acid phosphatase/Vanadium-dependent haloperoxidase"/>
    <property type="match status" value="1"/>
</dbReference>
<name>A0A0M2HG94_MICTR</name>
<sequence length="219" mass="22868">MPARRSPSRAAIVVGGLAGLSAVVLLGLVIHALGNGPLPVDTWWHDLMLASRTDAGLAVARALDVIGGVVWMIVIGIVLVVSLLIAHRPWDALAVVAAMLVAEATTSVLKLSFARPRPADSLVTEAMTSFPSGHTSLAAAVTVVLALLLRRPMLWAAAALWVAMMAWSRTYLAAHWLTDVLAGAVLGSSAALLAWALITGIRDIAQRRAVAASQDPSAR</sequence>
<evidence type="ECO:0000313" key="3">
    <source>
        <dbReference type="EMBL" id="KJL43777.1"/>
    </source>
</evidence>
<dbReference type="EMBL" id="JYJA01000029">
    <property type="protein sequence ID" value="KJL43777.1"/>
    <property type="molecule type" value="Genomic_DNA"/>
</dbReference>
<accession>A0A0M2HG94</accession>
<dbReference type="Proteomes" id="UP000034098">
    <property type="component" value="Unassembled WGS sequence"/>
</dbReference>
<proteinExistence type="predicted"/>
<dbReference type="Pfam" id="PF01569">
    <property type="entry name" value="PAP2"/>
    <property type="match status" value="1"/>
</dbReference>
<evidence type="ECO:0000313" key="4">
    <source>
        <dbReference type="Proteomes" id="UP000034098"/>
    </source>
</evidence>
<dbReference type="InterPro" id="IPR000326">
    <property type="entry name" value="PAP2/HPO"/>
</dbReference>
<reference evidence="3 4" key="1">
    <citation type="submission" date="2015-02" db="EMBL/GenBank/DDBJ databases">
        <title>Draft genome sequences of ten Microbacterium spp. with emphasis on heavy metal contaminated environments.</title>
        <authorList>
            <person name="Corretto E."/>
        </authorList>
    </citation>
    <scope>NUCLEOTIDE SEQUENCE [LARGE SCALE GENOMIC DNA]</scope>
    <source>
        <strain evidence="3 4">DSM 8608</strain>
    </source>
</reference>
<feature type="transmembrane region" description="Helical" evidence="1">
    <location>
        <begin position="12"/>
        <end position="34"/>
    </location>
</feature>
<dbReference type="RefSeq" id="WP_045297575.1">
    <property type="nucleotide sequence ID" value="NZ_JYJA01000029.1"/>
</dbReference>
<feature type="transmembrane region" description="Helical" evidence="1">
    <location>
        <begin position="92"/>
        <end position="113"/>
    </location>
</feature>
<dbReference type="AlphaFoldDB" id="A0A0M2HG94"/>
<dbReference type="SMART" id="SM00014">
    <property type="entry name" value="acidPPc"/>
    <property type="match status" value="1"/>
</dbReference>
<feature type="domain" description="Phosphatidic acid phosphatase type 2/haloperoxidase" evidence="2">
    <location>
        <begin position="92"/>
        <end position="195"/>
    </location>
</feature>